<protein>
    <submittedName>
        <fullName evidence="2">Protein PLANT CADMIUM RESISTANCE 8</fullName>
    </submittedName>
</protein>
<gene>
    <name evidence="2" type="primary">PCR8</name>
    <name evidence="2" type="ORF">KSP40_PGU014453</name>
</gene>
<dbReference type="PANTHER" id="PTHR15907">
    <property type="entry name" value="DUF614 FAMILY PROTEIN-RELATED"/>
    <property type="match status" value="1"/>
</dbReference>
<evidence type="ECO:0000256" key="1">
    <source>
        <dbReference type="SAM" id="Phobius"/>
    </source>
</evidence>
<sequence length="141" mass="15703">MQAQVISPEWHIAYYLQAAALITLGMDGDAEDSLKDGATLESNLTNRSTLCSFMYILMVPAMLTCCNIGSKYRKKLRSRYNLVEAPGGDLTLHLFCFYCALCQEFRELQHRSIDPSLGWMSNLAQQQGAATAPPGNQFMGR</sequence>
<comment type="caution">
    <text evidence="2">The sequence shown here is derived from an EMBL/GenBank/DDBJ whole genome shotgun (WGS) entry which is preliminary data.</text>
</comment>
<dbReference type="InterPro" id="IPR006461">
    <property type="entry name" value="PLAC_motif_containing"/>
</dbReference>
<evidence type="ECO:0000313" key="3">
    <source>
        <dbReference type="Proteomes" id="UP001412067"/>
    </source>
</evidence>
<dbReference type="Proteomes" id="UP001412067">
    <property type="component" value="Unassembled WGS sequence"/>
</dbReference>
<evidence type="ECO:0000313" key="2">
    <source>
        <dbReference type="EMBL" id="KAK8970255.1"/>
    </source>
</evidence>
<feature type="transmembrane region" description="Helical" evidence="1">
    <location>
        <begin position="52"/>
        <end position="70"/>
    </location>
</feature>
<proteinExistence type="predicted"/>
<keyword evidence="3" id="KW-1185">Reference proteome</keyword>
<organism evidence="2 3">
    <name type="scientific">Platanthera guangdongensis</name>
    <dbReference type="NCBI Taxonomy" id="2320717"/>
    <lineage>
        <taxon>Eukaryota</taxon>
        <taxon>Viridiplantae</taxon>
        <taxon>Streptophyta</taxon>
        <taxon>Embryophyta</taxon>
        <taxon>Tracheophyta</taxon>
        <taxon>Spermatophyta</taxon>
        <taxon>Magnoliopsida</taxon>
        <taxon>Liliopsida</taxon>
        <taxon>Asparagales</taxon>
        <taxon>Orchidaceae</taxon>
        <taxon>Orchidoideae</taxon>
        <taxon>Orchideae</taxon>
        <taxon>Orchidinae</taxon>
        <taxon>Platanthera</taxon>
    </lineage>
</organism>
<keyword evidence="1" id="KW-0472">Membrane</keyword>
<dbReference type="NCBIfam" id="TIGR01571">
    <property type="entry name" value="A_thal_Cys_rich"/>
    <property type="match status" value="1"/>
</dbReference>
<name>A0ABR2N189_9ASPA</name>
<accession>A0ABR2N189</accession>
<keyword evidence="1" id="KW-1133">Transmembrane helix</keyword>
<reference evidence="2 3" key="1">
    <citation type="journal article" date="2022" name="Nat. Plants">
        <title>Genomes of leafy and leafless Platanthera orchids illuminate the evolution of mycoheterotrophy.</title>
        <authorList>
            <person name="Li M.H."/>
            <person name="Liu K.W."/>
            <person name="Li Z."/>
            <person name="Lu H.C."/>
            <person name="Ye Q.L."/>
            <person name="Zhang D."/>
            <person name="Wang J.Y."/>
            <person name="Li Y.F."/>
            <person name="Zhong Z.M."/>
            <person name="Liu X."/>
            <person name="Yu X."/>
            <person name="Liu D.K."/>
            <person name="Tu X.D."/>
            <person name="Liu B."/>
            <person name="Hao Y."/>
            <person name="Liao X.Y."/>
            <person name="Jiang Y.T."/>
            <person name="Sun W.H."/>
            <person name="Chen J."/>
            <person name="Chen Y.Q."/>
            <person name="Ai Y."/>
            <person name="Zhai J.W."/>
            <person name="Wu S.S."/>
            <person name="Zhou Z."/>
            <person name="Hsiao Y.Y."/>
            <person name="Wu W.L."/>
            <person name="Chen Y.Y."/>
            <person name="Lin Y.F."/>
            <person name="Hsu J.L."/>
            <person name="Li C.Y."/>
            <person name="Wang Z.W."/>
            <person name="Zhao X."/>
            <person name="Zhong W.Y."/>
            <person name="Ma X.K."/>
            <person name="Ma L."/>
            <person name="Huang J."/>
            <person name="Chen G.Z."/>
            <person name="Huang M.Z."/>
            <person name="Huang L."/>
            <person name="Peng D.H."/>
            <person name="Luo Y.B."/>
            <person name="Zou S.Q."/>
            <person name="Chen S.P."/>
            <person name="Lan S."/>
            <person name="Tsai W.C."/>
            <person name="Van de Peer Y."/>
            <person name="Liu Z.J."/>
        </authorList>
    </citation>
    <scope>NUCLEOTIDE SEQUENCE [LARGE SCALE GENOMIC DNA]</scope>
    <source>
        <strain evidence="2">Lor288</strain>
    </source>
</reference>
<dbReference type="EMBL" id="JBBWWR010000002">
    <property type="protein sequence ID" value="KAK8970255.1"/>
    <property type="molecule type" value="Genomic_DNA"/>
</dbReference>
<keyword evidence="1" id="KW-0812">Transmembrane</keyword>
<dbReference type="Pfam" id="PF04749">
    <property type="entry name" value="PLAC8"/>
    <property type="match status" value="1"/>
</dbReference>